<reference evidence="4 5" key="1">
    <citation type="journal article" date="2015" name="Emerg. Microbes Infect.">
        <title>Characterization of 17 strains belonging to the Mycobacterium simiae complex and description of Mycobacterium paraense sp. nov.</title>
        <authorList>
            <person name="Fusco da Costa A.R."/>
            <person name="Fedrizzi T."/>
            <person name="Lopes M.L."/>
            <person name="Pecorari M."/>
            <person name="Oliveira da Costa W.L."/>
            <person name="Giacobazzi E."/>
            <person name="da Costa Bahia J.R."/>
            <person name="De Sanctis V."/>
            <person name="Batista Lima K.V."/>
            <person name="Bertorelli R."/>
            <person name="Grottola A."/>
            <person name="Fabio A."/>
            <person name="Mariottini A."/>
            <person name="Ferretti P."/>
            <person name="Di Leva F."/>
            <person name="Fregni Serpini G."/>
            <person name="Tagliazucchi S."/>
            <person name="Rumpianesi F."/>
            <person name="Jousson O."/>
            <person name="Segata N."/>
            <person name="Tortoli E."/>
        </authorList>
    </citation>
    <scope>NUCLEOTIDE SEQUENCE [LARGE SCALE GENOMIC DNA]</scope>
    <source>
        <strain evidence="2 5">FI-07156</strain>
        <strain evidence="3 4">IEC33</strain>
    </source>
</reference>
<sequence>MTTLSYYRQAVTLTAAAAALIASAAVANADPSDDPSDIRPMPTARGDYVGDWQRHESAMTIAPDGTGTILIGSSARDVEKWAMRWTRGAGADFAIGLDHRIGMWGSGLEGALNEQTTWQAELVVAPDGVTVLHLVHNAAELTDANAGAIWCSQKYGYSHFCGA</sequence>
<gene>
    <name evidence="3" type="ORF">AWB90_16345</name>
    <name evidence="2" type="ORF">AWB91_23850</name>
</gene>
<dbReference type="AlphaFoldDB" id="A0A1X2A868"/>
<dbReference type="RefSeq" id="WP_085097015.1">
    <property type="nucleotide sequence ID" value="NZ_LQPK01000022.1"/>
</dbReference>
<organism evidence="3 4">
    <name type="scientific">Mycobacterium paraense</name>
    <dbReference type="NCBI Taxonomy" id="767916"/>
    <lineage>
        <taxon>Bacteria</taxon>
        <taxon>Bacillati</taxon>
        <taxon>Actinomycetota</taxon>
        <taxon>Actinomycetes</taxon>
        <taxon>Mycobacteriales</taxon>
        <taxon>Mycobacteriaceae</taxon>
        <taxon>Mycobacterium</taxon>
        <taxon>Mycobacterium simiae complex</taxon>
    </lineage>
</organism>
<dbReference type="EMBL" id="LQPN01000053">
    <property type="protein sequence ID" value="ORW44101.1"/>
    <property type="molecule type" value="Genomic_DNA"/>
</dbReference>
<evidence type="ECO:0000313" key="2">
    <source>
        <dbReference type="EMBL" id="ORW29075.1"/>
    </source>
</evidence>
<protein>
    <submittedName>
        <fullName evidence="3">Uncharacterized protein</fullName>
    </submittedName>
</protein>
<evidence type="ECO:0000256" key="1">
    <source>
        <dbReference type="SAM" id="SignalP"/>
    </source>
</evidence>
<comment type="caution">
    <text evidence="3">The sequence shown here is derived from an EMBL/GenBank/DDBJ whole genome shotgun (WGS) entry which is preliminary data.</text>
</comment>
<name>A0A1X2A868_9MYCO</name>
<reference evidence="3" key="2">
    <citation type="submission" date="2016-01" db="EMBL/GenBank/DDBJ databases">
        <authorList>
            <person name="Oliw E.H."/>
        </authorList>
    </citation>
    <scope>NUCLEOTIDE SEQUENCE</scope>
    <source>
        <strain evidence="3">IEC33</strain>
    </source>
</reference>
<proteinExistence type="predicted"/>
<feature type="signal peptide" evidence="1">
    <location>
        <begin position="1"/>
        <end position="29"/>
    </location>
</feature>
<dbReference type="Proteomes" id="UP000193801">
    <property type="component" value="Unassembled WGS sequence"/>
</dbReference>
<keyword evidence="5" id="KW-1185">Reference proteome</keyword>
<reference evidence="2" key="3">
    <citation type="submission" date="2016-01" db="EMBL/GenBank/DDBJ databases">
        <authorList>
            <person name="Ana R.F.D.C."/>
            <person name="Tarcisio F."/>
            <person name="Maria L.L."/>
            <person name="Monica P."/>
            <person name="Wana L.O.D.C."/>
            <person name="Elisabetta G."/>
            <person name="Jeann R.D.C.B."/>
            <person name="Veronica D.S."/>
            <person name="Karla V.B.L."/>
            <person name="Roberto B."/>
            <person name="Antonella G."/>
            <person name="Anna F."/>
            <person name="Alessandro M."/>
            <person name="Pamela F."/>
            <person name="Francesca D.L."/>
            <person name="Giulia F.S."/>
            <person name="Sara T."/>
            <person name="Fabio R."/>
            <person name="Olivier J."/>
            <person name="Nicola S."/>
            <person name="Enrico T."/>
        </authorList>
    </citation>
    <scope>NUCLEOTIDE SEQUENCE</scope>
    <source>
        <strain evidence="2">FI-07156</strain>
    </source>
</reference>
<accession>A0A1X2A868</accession>
<keyword evidence="1" id="KW-0732">Signal</keyword>
<evidence type="ECO:0000313" key="5">
    <source>
        <dbReference type="Proteomes" id="UP000193801"/>
    </source>
</evidence>
<dbReference type="EMBL" id="LQPK01000022">
    <property type="protein sequence ID" value="ORW29075.1"/>
    <property type="molecule type" value="Genomic_DNA"/>
</dbReference>
<dbReference type="Proteomes" id="UP000193285">
    <property type="component" value="Unassembled WGS sequence"/>
</dbReference>
<feature type="chain" id="PRO_5038882547" evidence="1">
    <location>
        <begin position="30"/>
        <end position="163"/>
    </location>
</feature>
<dbReference type="OrthoDB" id="4382058at2"/>
<evidence type="ECO:0000313" key="3">
    <source>
        <dbReference type="EMBL" id="ORW44101.1"/>
    </source>
</evidence>
<evidence type="ECO:0000313" key="4">
    <source>
        <dbReference type="Proteomes" id="UP000193285"/>
    </source>
</evidence>